<dbReference type="SUPFAM" id="SSF53098">
    <property type="entry name" value="Ribonuclease H-like"/>
    <property type="match status" value="1"/>
</dbReference>
<evidence type="ECO:0000259" key="1">
    <source>
        <dbReference type="PROSITE" id="PS50994"/>
    </source>
</evidence>
<accession>A0AAV0W7U6</accession>
<dbReference type="InterPro" id="IPR050951">
    <property type="entry name" value="Retrovirus_Pol_polyprotein"/>
</dbReference>
<name>A0AAV0W7U6_9HEMI</name>
<dbReference type="InterPro" id="IPR036397">
    <property type="entry name" value="RNaseH_sf"/>
</dbReference>
<evidence type="ECO:0000313" key="2">
    <source>
        <dbReference type="EMBL" id="CAI6351975.1"/>
    </source>
</evidence>
<protein>
    <recommendedName>
        <fullName evidence="1">Integrase catalytic domain-containing protein</fullName>
    </recommendedName>
</protein>
<dbReference type="EMBL" id="CARXXK010000001">
    <property type="protein sequence ID" value="CAI6351975.1"/>
    <property type="molecule type" value="Genomic_DNA"/>
</dbReference>
<evidence type="ECO:0000313" key="3">
    <source>
        <dbReference type="Proteomes" id="UP001160148"/>
    </source>
</evidence>
<dbReference type="AlphaFoldDB" id="A0AAV0W7U6"/>
<proteinExistence type="predicted"/>
<gene>
    <name evidence="2" type="ORF">MEUPH1_LOCUS8275</name>
</gene>
<dbReference type="InterPro" id="IPR001584">
    <property type="entry name" value="Integrase_cat-core"/>
</dbReference>
<dbReference type="Proteomes" id="UP001160148">
    <property type="component" value="Unassembled WGS sequence"/>
</dbReference>
<organism evidence="2 3">
    <name type="scientific">Macrosiphum euphorbiae</name>
    <name type="common">potato aphid</name>
    <dbReference type="NCBI Taxonomy" id="13131"/>
    <lineage>
        <taxon>Eukaryota</taxon>
        <taxon>Metazoa</taxon>
        <taxon>Ecdysozoa</taxon>
        <taxon>Arthropoda</taxon>
        <taxon>Hexapoda</taxon>
        <taxon>Insecta</taxon>
        <taxon>Pterygota</taxon>
        <taxon>Neoptera</taxon>
        <taxon>Paraneoptera</taxon>
        <taxon>Hemiptera</taxon>
        <taxon>Sternorrhyncha</taxon>
        <taxon>Aphidomorpha</taxon>
        <taxon>Aphidoidea</taxon>
        <taxon>Aphididae</taxon>
        <taxon>Macrosiphini</taxon>
        <taxon>Macrosiphum</taxon>
    </lineage>
</organism>
<reference evidence="2 3" key="1">
    <citation type="submission" date="2023-01" db="EMBL/GenBank/DDBJ databases">
        <authorList>
            <person name="Whitehead M."/>
        </authorList>
    </citation>
    <scope>NUCLEOTIDE SEQUENCE [LARGE SCALE GENOMIC DNA]</scope>
</reference>
<dbReference type="PANTHER" id="PTHR37984">
    <property type="entry name" value="PROTEIN CBG26694"/>
    <property type="match status" value="1"/>
</dbReference>
<dbReference type="GO" id="GO:0015074">
    <property type="term" value="P:DNA integration"/>
    <property type="evidence" value="ECO:0007669"/>
    <property type="project" value="InterPro"/>
</dbReference>
<dbReference type="PANTHER" id="PTHR37984:SF5">
    <property type="entry name" value="PROTEIN NYNRIN-LIKE"/>
    <property type="match status" value="1"/>
</dbReference>
<dbReference type="GO" id="GO:0003676">
    <property type="term" value="F:nucleic acid binding"/>
    <property type="evidence" value="ECO:0007669"/>
    <property type="project" value="InterPro"/>
</dbReference>
<feature type="domain" description="Integrase catalytic" evidence="1">
    <location>
        <begin position="1"/>
        <end position="122"/>
    </location>
</feature>
<sequence length="122" mass="13811">MMFIVILDAYSKWVFVKRMLNITSSSTVMVLREYFATWGIPGKLVSDNGPSLCSVEFETFLKNNGVFHIKTAPYNPLSNSAAENLVRTFKNYLKKVISSTNNKDCIDTGVLKFILSYNSTKH</sequence>
<keyword evidence="3" id="KW-1185">Reference proteome</keyword>
<dbReference type="InterPro" id="IPR012337">
    <property type="entry name" value="RNaseH-like_sf"/>
</dbReference>
<comment type="caution">
    <text evidence="2">The sequence shown here is derived from an EMBL/GenBank/DDBJ whole genome shotgun (WGS) entry which is preliminary data.</text>
</comment>
<dbReference type="Gene3D" id="3.30.420.10">
    <property type="entry name" value="Ribonuclease H-like superfamily/Ribonuclease H"/>
    <property type="match status" value="1"/>
</dbReference>
<dbReference type="PROSITE" id="PS50994">
    <property type="entry name" value="INTEGRASE"/>
    <property type="match status" value="1"/>
</dbReference>
<dbReference type="Pfam" id="PF00665">
    <property type="entry name" value="rve"/>
    <property type="match status" value="1"/>
</dbReference>